<dbReference type="AlphaFoldDB" id="A0A1G4Z3Y1"/>
<dbReference type="InterPro" id="IPR046675">
    <property type="entry name" value="DUF6545"/>
</dbReference>
<proteinExistence type="predicted"/>
<accession>A0A1G4Z3Y1</accession>
<dbReference type="Proteomes" id="UP000198981">
    <property type="component" value="Unassembled WGS sequence"/>
</dbReference>
<feature type="transmembrane region" description="Helical" evidence="1">
    <location>
        <begin position="182"/>
        <end position="205"/>
    </location>
</feature>
<feature type="transmembrane region" description="Helical" evidence="1">
    <location>
        <begin position="150"/>
        <end position="170"/>
    </location>
</feature>
<sequence>MALLWSAAAFRLHAWRKSATFTNGAFVVSTAAIALACTWKVTSGAASGPSAQGDLFEHMLLVVAALATQLLLLSLRTGRPQPRAIAARVLTAAVVLAVMATTYVLDPATAADVIYRVAFHGYLSVALVESLQLVIRYSRSFDDAGRKMNLLLIGWGCAVGLIYSASRLLYVLVDLTLVPEPTAIHTAGSAAALIGSSGIALGILAPRSVRAVQRWRTAVTATHRLDPLWRDLAHAFPDITLSTSSPTTVHRAEIRYHRRLLEVAEGLARAHVHGPIPTESDAVSGLARALLVSRTTWQTPRGVLASELLPATPSTAEERRFIHALADDYRTAGNRTTPTTSGAAA</sequence>
<evidence type="ECO:0000259" key="2">
    <source>
        <dbReference type="Pfam" id="PF20182"/>
    </source>
</evidence>
<dbReference type="Pfam" id="PF20182">
    <property type="entry name" value="DUF6545"/>
    <property type="match status" value="1"/>
</dbReference>
<reference evidence="4" key="1">
    <citation type="submission" date="2016-10" db="EMBL/GenBank/DDBJ databases">
        <authorList>
            <person name="Varghese N."/>
            <person name="Submissions S."/>
        </authorList>
    </citation>
    <scope>NUCLEOTIDE SEQUENCE [LARGE SCALE GENOMIC DNA]</scope>
    <source>
        <strain evidence="4">DSM 45722</strain>
    </source>
</reference>
<evidence type="ECO:0000313" key="4">
    <source>
        <dbReference type="Proteomes" id="UP000198981"/>
    </source>
</evidence>
<feature type="transmembrane region" description="Helical" evidence="1">
    <location>
        <begin position="55"/>
        <end position="73"/>
    </location>
</feature>
<protein>
    <recommendedName>
        <fullName evidence="2">DUF6545 domain-containing protein</fullName>
    </recommendedName>
</protein>
<name>A0A1G4Z3Y1_9ACTN</name>
<keyword evidence="4" id="KW-1185">Reference proteome</keyword>
<keyword evidence="1" id="KW-0812">Transmembrane</keyword>
<feature type="domain" description="DUF6545" evidence="2">
    <location>
        <begin position="214"/>
        <end position="292"/>
    </location>
</feature>
<feature type="transmembrane region" description="Helical" evidence="1">
    <location>
        <begin position="21"/>
        <end position="43"/>
    </location>
</feature>
<dbReference type="STRING" id="1960309.SAMN03159343_4086"/>
<dbReference type="EMBL" id="FMUH01000009">
    <property type="protein sequence ID" value="SCX60384.1"/>
    <property type="molecule type" value="Genomic_DNA"/>
</dbReference>
<evidence type="ECO:0000313" key="3">
    <source>
        <dbReference type="EMBL" id="SCX60384.1"/>
    </source>
</evidence>
<feature type="transmembrane region" description="Helical" evidence="1">
    <location>
        <begin position="85"/>
        <end position="105"/>
    </location>
</feature>
<organism evidence="3 4">
    <name type="scientific">Klenkia marina</name>
    <dbReference type="NCBI Taxonomy" id="1960309"/>
    <lineage>
        <taxon>Bacteria</taxon>
        <taxon>Bacillati</taxon>
        <taxon>Actinomycetota</taxon>
        <taxon>Actinomycetes</taxon>
        <taxon>Geodermatophilales</taxon>
        <taxon>Geodermatophilaceae</taxon>
        <taxon>Klenkia</taxon>
    </lineage>
</organism>
<gene>
    <name evidence="3" type="ORF">SAMN03159343_4086</name>
</gene>
<feature type="transmembrane region" description="Helical" evidence="1">
    <location>
        <begin position="117"/>
        <end position="138"/>
    </location>
</feature>
<keyword evidence="1" id="KW-0472">Membrane</keyword>
<evidence type="ECO:0000256" key="1">
    <source>
        <dbReference type="SAM" id="Phobius"/>
    </source>
</evidence>
<keyword evidence="1" id="KW-1133">Transmembrane helix</keyword>